<keyword evidence="1" id="KW-0732">Signal</keyword>
<dbReference type="AlphaFoldDB" id="A0A6B0TXB0"/>
<evidence type="ECO:0000256" key="1">
    <source>
        <dbReference type="SAM" id="SignalP"/>
    </source>
</evidence>
<evidence type="ECO:0000313" key="3">
    <source>
        <dbReference type="Proteomes" id="UP000436016"/>
    </source>
</evidence>
<gene>
    <name evidence="2" type="ORF">GSH16_09390</name>
</gene>
<feature type="chain" id="PRO_5025662112" evidence="1">
    <location>
        <begin position="21"/>
        <end position="181"/>
    </location>
</feature>
<comment type="caution">
    <text evidence="2">The sequence shown here is derived from an EMBL/GenBank/DDBJ whole genome shotgun (WGS) entry which is preliminary data.</text>
</comment>
<dbReference type="RefSeq" id="WP_160854338.1">
    <property type="nucleotide sequence ID" value="NZ_WUWG01000003.1"/>
</dbReference>
<protein>
    <submittedName>
        <fullName evidence="2">Uncharacterized protein</fullName>
    </submittedName>
</protein>
<dbReference type="EMBL" id="WUWG01000003">
    <property type="protein sequence ID" value="MXU65663.1"/>
    <property type="molecule type" value="Genomic_DNA"/>
</dbReference>
<reference evidence="2 3" key="1">
    <citation type="submission" date="2019-12" db="EMBL/GenBank/DDBJ databases">
        <title>Strain KN286 was isolated from seawater, which was collected from Caroline Seamount in the tropical western Pacific.</title>
        <authorList>
            <person name="Wang Q."/>
        </authorList>
    </citation>
    <scope>NUCLEOTIDE SEQUENCE [LARGE SCALE GENOMIC DNA]</scope>
    <source>
        <strain evidence="2 3">KN286</strain>
    </source>
</reference>
<keyword evidence="3" id="KW-1185">Reference proteome</keyword>
<name>A0A6B0TXB0_9RHOB</name>
<feature type="signal peptide" evidence="1">
    <location>
        <begin position="1"/>
        <end position="20"/>
    </location>
</feature>
<accession>A0A6B0TXB0</accession>
<dbReference type="Proteomes" id="UP000436016">
    <property type="component" value="Unassembled WGS sequence"/>
</dbReference>
<sequence>MKRLLPATLALSIAAMPASADEIADVLRGALEAYEAGDVKTAKEDLDYAQQLLSEISAQSFAGYLPPPLDGWTREDQESSAGIFGGGLSAEALYSNGDTQFTLTLIADSPMIMGMSAMITGAGAALGGKPLRIQRERFIRQDGDLMGIVGNRVLVQASGDAAEEDIVATIDQMDFKAMADF</sequence>
<evidence type="ECO:0000313" key="2">
    <source>
        <dbReference type="EMBL" id="MXU65663.1"/>
    </source>
</evidence>
<organism evidence="2 3">
    <name type="scientific">Oceanomicrobium pacificus</name>
    <dbReference type="NCBI Taxonomy" id="2692916"/>
    <lineage>
        <taxon>Bacteria</taxon>
        <taxon>Pseudomonadati</taxon>
        <taxon>Pseudomonadota</taxon>
        <taxon>Alphaproteobacteria</taxon>
        <taxon>Rhodobacterales</taxon>
        <taxon>Paracoccaceae</taxon>
        <taxon>Oceanomicrobium</taxon>
    </lineage>
</organism>
<proteinExistence type="predicted"/>